<dbReference type="Gene3D" id="2.160.10.10">
    <property type="entry name" value="Hexapeptide repeat proteins"/>
    <property type="match status" value="1"/>
</dbReference>
<dbReference type="InterPro" id="IPR018357">
    <property type="entry name" value="Hexapep_transf_CS"/>
</dbReference>
<evidence type="ECO:0000256" key="1">
    <source>
        <dbReference type="ARBA" id="ARBA00007274"/>
    </source>
</evidence>
<name>A0ABU5DDB1_9BURK</name>
<keyword evidence="3" id="KW-0677">Repeat</keyword>
<dbReference type="CDD" id="cd04647">
    <property type="entry name" value="LbH_MAT_like"/>
    <property type="match status" value="1"/>
</dbReference>
<dbReference type="SUPFAM" id="SSF51161">
    <property type="entry name" value="Trimeric LpxA-like enzymes"/>
    <property type="match status" value="1"/>
</dbReference>
<proteinExistence type="inferred from homology"/>
<comment type="similarity">
    <text evidence="1">Belongs to the transferase hexapeptide repeat family.</text>
</comment>
<sequence length="198" mass="22147">MSELRHAQPRHEDWLDRLRSVQLRLHTELQRWRFAQWGPRSRLEYPAKLMSPHLVNVGNHVHICADAWLNAKDDRGDGQPTLRIGDGTYIGRMVQINAWREVDIAANVLIGDRVLILDADHHFDRPDLPIRAQEDGFKGPVRLLEGCWIAAGAVILPGVTIGRNAVVAANAVVTRDVPDRTVAGGVPAKILRHLNQGN</sequence>
<comment type="caution">
    <text evidence="5">The sequence shown here is derived from an EMBL/GenBank/DDBJ whole genome shotgun (WGS) entry which is preliminary data.</text>
</comment>
<evidence type="ECO:0000256" key="2">
    <source>
        <dbReference type="ARBA" id="ARBA00022679"/>
    </source>
</evidence>
<dbReference type="Pfam" id="PF00132">
    <property type="entry name" value="Hexapep"/>
    <property type="match status" value="1"/>
</dbReference>
<evidence type="ECO:0000256" key="3">
    <source>
        <dbReference type="ARBA" id="ARBA00022737"/>
    </source>
</evidence>
<keyword evidence="2 5" id="KW-0808">Transferase</keyword>
<dbReference type="Proteomes" id="UP001285263">
    <property type="component" value="Unassembled WGS sequence"/>
</dbReference>
<evidence type="ECO:0000313" key="5">
    <source>
        <dbReference type="EMBL" id="MDY0744266.1"/>
    </source>
</evidence>
<dbReference type="EMBL" id="JAXCLA010000002">
    <property type="protein sequence ID" value="MDY0744266.1"/>
    <property type="molecule type" value="Genomic_DNA"/>
</dbReference>
<organism evidence="5 6">
    <name type="scientific">Roseateles agri</name>
    <dbReference type="NCBI Taxonomy" id="3098619"/>
    <lineage>
        <taxon>Bacteria</taxon>
        <taxon>Pseudomonadati</taxon>
        <taxon>Pseudomonadota</taxon>
        <taxon>Betaproteobacteria</taxon>
        <taxon>Burkholderiales</taxon>
        <taxon>Sphaerotilaceae</taxon>
        <taxon>Roseateles</taxon>
    </lineage>
</organism>
<evidence type="ECO:0000313" key="6">
    <source>
        <dbReference type="Proteomes" id="UP001285263"/>
    </source>
</evidence>
<gene>
    <name evidence="5" type="ORF">SNE35_07100</name>
</gene>
<accession>A0ABU5DDB1</accession>
<evidence type="ECO:0000256" key="4">
    <source>
        <dbReference type="ARBA" id="ARBA00023315"/>
    </source>
</evidence>
<reference evidence="5 6" key="1">
    <citation type="submission" date="2023-11" db="EMBL/GenBank/DDBJ databases">
        <title>Paucibacter sp. nov., isolated from fresh soil in Korea.</title>
        <authorList>
            <person name="Le N.T.T."/>
        </authorList>
    </citation>
    <scope>NUCLEOTIDE SEQUENCE [LARGE SCALE GENOMIC DNA]</scope>
    <source>
        <strain evidence="5 6">R3-3</strain>
    </source>
</reference>
<dbReference type="PROSITE" id="PS00101">
    <property type="entry name" value="HEXAPEP_TRANSFERASES"/>
    <property type="match status" value="1"/>
</dbReference>
<dbReference type="InterPro" id="IPR051159">
    <property type="entry name" value="Hexapeptide_acetyltransf"/>
</dbReference>
<keyword evidence="4 5" id="KW-0012">Acyltransferase</keyword>
<dbReference type="PANTHER" id="PTHR23416:SF23">
    <property type="entry name" value="ACETYLTRANSFERASE C18B11.09C-RELATED"/>
    <property type="match status" value="1"/>
</dbReference>
<dbReference type="InterPro" id="IPR001451">
    <property type="entry name" value="Hexapep"/>
</dbReference>
<protein>
    <submittedName>
        <fullName evidence="5">Acyltransferase</fullName>
        <ecNumber evidence="5">2.3.1.-</ecNumber>
    </submittedName>
</protein>
<dbReference type="GO" id="GO:0016746">
    <property type="term" value="F:acyltransferase activity"/>
    <property type="evidence" value="ECO:0007669"/>
    <property type="project" value="UniProtKB-KW"/>
</dbReference>
<dbReference type="EC" id="2.3.1.-" evidence="5"/>
<keyword evidence="6" id="KW-1185">Reference proteome</keyword>
<dbReference type="PANTHER" id="PTHR23416">
    <property type="entry name" value="SIALIC ACID SYNTHASE-RELATED"/>
    <property type="match status" value="1"/>
</dbReference>
<dbReference type="RefSeq" id="WP_320422164.1">
    <property type="nucleotide sequence ID" value="NZ_JAXCLA010000002.1"/>
</dbReference>
<dbReference type="InterPro" id="IPR011004">
    <property type="entry name" value="Trimer_LpxA-like_sf"/>
</dbReference>